<keyword evidence="2" id="KW-0560">Oxidoreductase</keyword>
<dbReference type="Gene3D" id="3.40.50.720">
    <property type="entry name" value="NAD(P)-binding Rossmann-like Domain"/>
    <property type="match status" value="1"/>
</dbReference>
<dbReference type="InterPro" id="IPR051911">
    <property type="entry name" value="SDR_oxidoreductase"/>
</dbReference>
<accession>A0A927GHS4</accession>
<proteinExistence type="inferred from homology"/>
<comment type="similarity">
    <text evidence="1 3">Belongs to the short-chain dehydrogenases/reductases (SDR) family.</text>
</comment>
<dbReference type="InterPro" id="IPR036291">
    <property type="entry name" value="NAD(P)-bd_dom_sf"/>
</dbReference>
<dbReference type="SUPFAM" id="SSF51735">
    <property type="entry name" value="NAD(P)-binding Rossmann-fold domains"/>
    <property type="match status" value="1"/>
</dbReference>
<dbReference type="Proteomes" id="UP000612233">
    <property type="component" value="Unassembled WGS sequence"/>
</dbReference>
<evidence type="ECO:0000256" key="3">
    <source>
        <dbReference type="RuleBase" id="RU000363"/>
    </source>
</evidence>
<organism evidence="5 6">
    <name type="scientific">Hymenobacter montanus</name>
    <dbReference type="NCBI Taxonomy" id="2771359"/>
    <lineage>
        <taxon>Bacteria</taxon>
        <taxon>Pseudomonadati</taxon>
        <taxon>Bacteroidota</taxon>
        <taxon>Cytophagia</taxon>
        <taxon>Cytophagales</taxon>
        <taxon>Hymenobacteraceae</taxon>
        <taxon>Hymenobacter</taxon>
    </lineage>
</organism>
<name>A0A927GHS4_9BACT</name>
<evidence type="ECO:0000313" key="6">
    <source>
        <dbReference type="Proteomes" id="UP000612233"/>
    </source>
</evidence>
<dbReference type="GO" id="GO:0016491">
    <property type="term" value="F:oxidoreductase activity"/>
    <property type="evidence" value="ECO:0007669"/>
    <property type="project" value="UniProtKB-KW"/>
</dbReference>
<reference evidence="5" key="1">
    <citation type="submission" date="2020-09" db="EMBL/GenBank/DDBJ databases">
        <authorList>
            <person name="Kim M.K."/>
        </authorList>
    </citation>
    <scope>NUCLEOTIDE SEQUENCE</scope>
    <source>
        <strain evidence="5">BT664</strain>
    </source>
</reference>
<dbReference type="PANTHER" id="PTHR43976">
    <property type="entry name" value="SHORT CHAIN DEHYDROGENASE"/>
    <property type="match status" value="1"/>
</dbReference>
<sequence>MRTVLITGASSGIGLAAVREFSRQGWRVLATMRTPAGFAGGSLPGVTVLPLDVTDPASVAAALAAGLRLAGRLDVVVNNAGYGSFGAFELATPAQVQALFDVNVFGLMAVVRAVLPHFRAQRAGLFLNVSSVGGRLTFPLYSVYHSTKWAIEGFSESLHYELRPLGIGVKLIEPGATQTDFNRRSQAQFARPDLPDYDGYTATLEAAVGRTFAGALSPDVVARTIYQAATDGRGTLRYPVGNARSWALLRLRQLLPTPWFLALIRSTTRR</sequence>
<protein>
    <submittedName>
        <fullName evidence="5">SDR family oxidoreductase</fullName>
    </submittedName>
</protein>
<feature type="domain" description="Ketoreductase" evidence="4">
    <location>
        <begin position="2"/>
        <end position="175"/>
    </location>
</feature>
<gene>
    <name evidence="5" type="ORF">IC235_00615</name>
</gene>
<evidence type="ECO:0000259" key="4">
    <source>
        <dbReference type="SMART" id="SM00822"/>
    </source>
</evidence>
<dbReference type="InterPro" id="IPR057326">
    <property type="entry name" value="KR_dom"/>
</dbReference>
<dbReference type="CDD" id="cd05374">
    <property type="entry name" value="17beta-HSD-like_SDR_c"/>
    <property type="match status" value="1"/>
</dbReference>
<evidence type="ECO:0000256" key="2">
    <source>
        <dbReference type="ARBA" id="ARBA00023002"/>
    </source>
</evidence>
<dbReference type="PANTHER" id="PTHR43976:SF16">
    <property type="entry name" value="SHORT-CHAIN DEHYDROGENASE_REDUCTASE FAMILY PROTEIN"/>
    <property type="match status" value="1"/>
</dbReference>
<dbReference type="PRINTS" id="PR00081">
    <property type="entry name" value="GDHRDH"/>
</dbReference>
<dbReference type="InterPro" id="IPR002347">
    <property type="entry name" value="SDR_fam"/>
</dbReference>
<keyword evidence="6" id="KW-1185">Reference proteome</keyword>
<dbReference type="Pfam" id="PF00106">
    <property type="entry name" value="adh_short"/>
    <property type="match status" value="1"/>
</dbReference>
<dbReference type="EMBL" id="JACXAD010000001">
    <property type="protein sequence ID" value="MBD2766389.1"/>
    <property type="molecule type" value="Genomic_DNA"/>
</dbReference>
<dbReference type="RefSeq" id="WP_191003216.1">
    <property type="nucleotide sequence ID" value="NZ_JACXAD010000001.1"/>
</dbReference>
<dbReference type="AlphaFoldDB" id="A0A927GHS4"/>
<dbReference type="PRINTS" id="PR00080">
    <property type="entry name" value="SDRFAMILY"/>
</dbReference>
<dbReference type="SMART" id="SM00822">
    <property type="entry name" value="PKS_KR"/>
    <property type="match status" value="1"/>
</dbReference>
<comment type="caution">
    <text evidence="5">The sequence shown here is derived from an EMBL/GenBank/DDBJ whole genome shotgun (WGS) entry which is preliminary data.</text>
</comment>
<evidence type="ECO:0000256" key="1">
    <source>
        <dbReference type="ARBA" id="ARBA00006484"/>
    </source>
</evidence>
<evidence type="ECO:0000313" key="5">
    <source>
        <dbReference type="EMBL" id="MBD2766389.1"/>
    </source>
</evidence>